<dbReference type="CDD" id="cd05830">
    <property type="entry name" value="Sortase_E"/>
    <property type="match status" value="1"/>
</dbReference>
<sequence>MGNQKQRAKKPDAIRLLGLILVVAGIVLIGYYLYIHYAGRLHSRLNLDPSPALTVPAEPGEPPQEDAILYPTDRLFVTDERAAYGDGEMTLRIPRLGLDAPVLAGTGPEVLQRGVGLYEYAQLPGEGNRNVSIAGHRDIYGAEFYYLDQLQEGDACYLDYGGREYTYIYQDTAIVEPDDWGPVYCREYGCLTLTSCDPVGTSERRIVVTARRVDSAQKEKEADAAQS</sequence>
<proteinExistence type="predicted"/>
<protein>
    <submittedName>
        <fullName evidence="4">Sortase A</fullName>
    </submittedName>
</protein>
<feature type="active site" description="Acyl-thioester intermediate" evidence="2">
    <location>
        <position position="196"/>
    </location>
</feature>
<dbReference type="InterPro" id="IPR042003">
    <property type="entry name" value="Sortase_E"/>
</dbReference>
<dbReference type="RefSeq" id="WP_132083941.1">
    <property type="nucleotide sequence ID" value="NZ_SLUK01000002.1"/>
</dbReference>
<dbReference type="GO" id="GO:0016787">
    <property type="term" value="F:hydrolase activity"/>
    <property type="evidence" value="ECO:0007669"/>
    <property type="project" value="UniProtKB-KW"/>
</dbReference>
<dbReference type="NCBIfam" id="TIGR01076">
    <property type="entry name" value="sortase_fam"/>
    <property type="match status" value="1"/>
</dbReference>
<accession>A0A9X8ULD4</accession>
<feature type="transmembrane region" description="Helical" evidence="3">
    <location>
        <begin position="12"/>
        <end position="34"/>
    </location>
</feature>
<evidence type="ECO:0000313" key="4">
    <source>
        <dbReference type="EMBL" id="TCL44506.1"/>
    </source>
</evidence>
<name>A0A9X8ULD4_9FIRM</name>
<organism evidence="4 5">
    <name type="scientific">Harryflintia acetispora</name>
    <dbReference type="NCBI Taxonomy" id="1849041"/>
    <lineage>
        <taxon>Bacteria</taxon>
        <taxon>Bacillati</taxon>
        <taxon>Bacillota</taxon>
        <taxon>Clostridia</taxon>
        <taxon>Eubacteriales</taxon>
        <taxon>Oscillospiraceae</taxon>
        <taxon>Harryflintia</taxon>
    </lineage>
</organism>
<dbReference type="InterPro" id="IPR005754">
    <property type="entry name" value="Sortase"/>
</dbReference>
<keyword evidence="5" id="KW-1185">Reference proteome</keyword>
<dbReference type="Pfam" id="PF04203">
    <property type="entry name" value="Sortase"/>
    <property type="match status" value="1"/>
</dbReference>
<keyword evidence="3" id="KW-0812">Transmembrane</keyword>
<keyword evidence="3" id="KW-0472">Membrane</keyword>
<reference evidence="4 5" key="1">
    <citation type="submission" date="2019-03" db="EMBL/GenBank/DDBJ databases">
        <title>Genomic Encyclopedia of Type Strains, Phase IV (KMG-IV): sequencing the most valuable type-strain genomes for metagenomic binning, comparative biology and taxonomic classification.</title>
        <authorList>
            <person name="Goeker M."/>
        </authorList>
    </citation>
    <scope>NUCLEOTIDE SEQUENCE [LARGE SCALE GENOMIC DNA]</scope>
    <source>
        <strain evidence="4 5">DSM 100433</strain>
    </source>
</reference>
<evidence type="ECO:0000256" key="1">
    <source>
        <dbReference type="ARBA" id="ARBA00022801"/>
    </source>
</evidence>
<evidence type="ECO:0000256" key="2">
    <source>
        <dbReference type="PIRSR" id="PIRSR605754-1"/>
    </source>
</evidence>
<dbReference type="InterPro" id="IPR023365">
    <property type="entry name" value="Sortase_dom-sf"/>
</dbReference>
<keyword evidence="1" id="KW-0378">Hydrolase</keyword>
<feature type="active site" description="Proton donor/acceptor" evidence="2">
    <location>
        <position position="136"/>
    </location>
</feature>
<dbReference type="EMBL" id="SLUK01000002">
    <property type="protein sequence ID" value="TCL44506.1"/>
    <property type="molecule type" value="Genomic_DNA"/>
</dbReference>
<dbReference type="Gene3D" id="2.40.260.10">
    <property type="entry name" value="Sortase"/>
    <property type="match status" value="1"/>
</dbReference>
<evidence type="ECO:0000256" key="3">
    <source>
        <dbReference type="SAM" id="Phobius"/>
    </source>
</evidence>
<dbReference type="Proteomes" id="UP000294682">
    <property type="component" value="Unassembled WGS sequence"/>
</dbReference>
<dbReference type="SUPFAM" id="SSF63817">
    <property type="entry name" value="Sortase"/>
    <property type="match status" value="1"/>
</dbReference>
<gene>
    <name evidence="4" type="ORF">EDD78_102125</name>
</gene>
<dbReference type="AlphaFoldDB" id="A0A9X8ULD4"/>
<comment type="caution">
    <text evidence="4">The sequence shown here is derived from an EMBL/GenBank/DDBJ whole genome shotgun (WGS) entry which is preliminary data.</text>
</comment>
<evidence type="ECO:0000313" key="5">
    <source>
        <dbReference type="Proteomes" id="UP000294682"/>
    </source>
</evidence>
<keyword evidence="3" id="KW-1133">Transmembrane helix</keyword>